<dbReference type="EMBL" id="KZ451953">
    <property type="protein sequence ID" value="PKA58471.1"/>
    <property type="molecule type" value="Genomic_DNA"/>
</dbReference>
<feature type="signal peptide" evidence="1">
    <location>
        <begin position="1"/>
        <end position="29"/>
    </location>
</feature>
<accession>A0A2I0ASE5</accession>
<dbReference type="Proteomes" id="UP000236161">
    <property type="component" value="Unassembled WGS sequence"/>
</dbReference>
<keyword evidence="1" id="KW-0732">Signal</keyword>
<keyword evidence="3" id="KW-1185">Reference proteome</keyword>
<reference evidence="2 3" key="1">
    <citation type="journal article" date="2017" name="Nature">
        <title>The Apostasia genome and the evolution of orchids.</title>
        <authorList>
            <person name="Zhang G.Q."/>
            <person name="Liu K.W."/>
            <person name="Li Z."/>
            <person name="Lohaus R."/>
            <person name="Hsiao Y.Y."/>
            <person name="Niu S.C."/>
            <person name="Wang J.Y."/>
            <person name="Lin Y.C."/>
            <person name="Xu Q."/>
            <person name="Chen L.J."/>
            <person name="Yoshida K."/>
            <person name="Fujiwara S."/>
            <person name="Wang Z.W."/>
            <person name="Zhang Y.Q."/>
            <person name="Mitsuda N."/>
            <person name="Wang M."/>
            <person name="Liu G.H."/>
            <person name="Pecoraro L."/>
            <person name="Huang H.X."/>
            <person name="Xiao X.J."/>
            <person name="Lin M."/>
            <person name="Wu X.Y."/>
            <person name="Wu W.L."/>
            <person name="Chen Y.Y."/>
            <person name="Chang S.B."/>
            <person name="Sakamoto S."/>
            <person name="Ohme-Takagi M."/>
            <person name="Yagi M."/>
            <person name="Zeng S.J."/>
            <person name="Shen C.Y."/>
            <person name="Yeh C.M."/>
            <person name="Luo Y.B."/>
            <person name="Tsai W.C."/>
            <person name="Van de Peer Y."/>
            <person name="Liu Z.J."/>
        </authorList>
    </citation>
    <scope>NUCLEOTIDE SEQUENCE [LARGE SCALE GENOMIC DNA]</scope>
    <source>
        <strain evidence="3">cv. Shenzhen</strain>
        <tissue evidence="2">Stem</tissue>
    </source>
</reference>
<proteinExistence type="predicted"/>
<evidence type="ECO:0000313" key="3">
    <source>
        <dbReference type="Proteomes" id="UP000236161"/>
    </source>
</evidence>
<feature type="chain" id="PRO_5014127786" description="Secreted protein" evidence="1">
    <location>
        <begin position="30"/>
        <end position="87"/>
    </location>
</feature>
<evidence type="ECO:0000256" key="1">
    <source>
        <dbReference type="SAM" id="SignalP"/>
    </source>
</evidence>
<evidence type="ECO:0008006" key="4">
    <source>
        <dbReference type="Google" id="ProtNLM"/>
    </source>
</evidence>
<protein>
    <recommendedName>
        <fullName evidence="4">Secreted protein</fullName>
    </recommendedName>
</protein>
<sequence>MSIAISVPRPHHFQCCALLLVTQIKGLHASAITDPEKKYKDQGDKLSTYCCQLLRWLTAVGPLIQAQQLYILLSSRKAGRSSSSLRL</sequence>
<organism evidence="2 3">
    <name type="scientific">Apostasia shenzhenica</name>
    <dbReference type="NCBI Taxonomy" id="1088818"/>
    <lineage>
        <taxon>Eukaryota</taxon>
        <taxon>Viridiplantae</taxon>
        <taxon>Streptophyta</taxon>
        <taxon>Embryophyta</taxon>
        <taxon>Tracheophyta</taxon>
        <taxon>Spermatophyta</taxon>
        <taxon>Magnoliopsida</taxon>
        <taxon>Liliopsida</taxon>
        <taxon>Asparagales</taxon>
        <taxon>Orchidaceae</taxon>
        <taxon>Apostasioideae</taxon>
        <taxon>Apostasia</taxon>
    </lineage>
</organism>
<dbReference type="AlphaFoldDB" id="A0A2I0ASE5"/>
<evidence type="ECO:0000313" key="2">
    <source>
        <dbReference type="EMBL" id="PKA58471.1"/>
    </source>
</evidence>
<name>A0A2I0ASE5_9ASPA</name>
<gene>
    <name evidence="2" type="ORF">AXF42_Ash013977</name>
</gene>